<dbReference type="InterPro" id="IPR032710">
    <property type="entry name" value="NTF2-like_dom_sf"/>
</dbReference>
<evidence type="ECO:0008006" key="6">
    <source>
        <dbReference type="Google" id="ProtNLM"/>
    </source>
</evidence>
<keyword evidence="3" id="KW-0496">Mitochondrion</keyword>
<comment type="subcellular location">
    <subcellularLocation>
        <location evidence="1">Mitochondrion</location>
    </subcellularLocation>
</comment>
<dbReference type="GO" id="GO:0032979">
    <property type="term" value="P:protein insertion into mitochondrial inner membrane from matrix"/>
    <property type="evidence" value="ECO:0007669"/>
    <property type="project" value="InterPro"/>
</dbReference>
<evidence type="ECO:0000313" key="4">
    <source>
        <dbReference type="EMBL" id="KAG4417436.1"/>
    </source>
</evidence>
<dbReference type="Gene3D" id="3.10.450.240">
    <property type="match status" value="1"/>
</dbReference>
<dbReference type="SUPFAM" id="SSF54427">
    <property type="entry name" value="NTF2-like"/>
    <property type="match status" value="1"/>
</dbReference>
<evidence type="ECO:0000256" key="1">
    <source>
        <dbReference type="ARBA" id="ARBA00004173"/>
    </source>
</evidence>
<reference evidence="4" key="1">
    <citation type="submission" date="2021-02" db="EMBL/GenBank/DDBJ databases">
        <title>Genome sequence Cadophora malorum strain M34.</title>
        <authorList>
            <person name="Stefanovic E."/>
            <person name="Vu D."/>
            <person name="Scully C."/>
            <person name="Dijksterhuis J."/>
            <person name="Roader J."/>
            <person name="Houbraken J."/>
        </authorList>
    </citation>
    <scope>NUCLEOTIDE SEQUENCE</scope>
    <source>
        <strain evidence="4">M34</strain>
    </source>
</reference>
<evidence type="ECO:0000256" key="2">
    <source>
        <dbReference type="ARBA" id="ARBA00022946"/>
    </source>
</evidence>
<name>A0A8H7TDE9_9HELO</name>
<keyword evidence="5" id="KW-1185">Reference proteome</keyword>
<evidence type="ECO:0000256" key="3">
    <source>
        <dbReference type="ARBA" id="ARBA00023128"/>
    </source>
</evidence>
<dbReference type="PANTHER" id="PTHR28554:SF1">
    <property type="entry name" value="LARGE RIBOSOMAL SUBUNIT PROTEIN ML45"/>
    <property type="match status" value="1"/>
</dbReference>
<sequence>MQAQRPRQAPDRSMRVVSKEMQKYPSDVGLLEYTFITPTGSNAPRLFDSPSSFAKIRWEHVKSRVRDRVSLLVLWLASPAKKGFFKRTIKLSRSNVTPTAVALHRQMYTSFAEGDVSTLRKICADGIFDSFRSRIGNRQRGEKVVWELVKYNKGPRLVSHRGARFPIEGGAIRQAVVRISSTQRLTRWIKGKGGILEQVPGSGKEKTVEEYVVVQRTTERWKEGDWQVWGTTSETTLEEITEWERKKLE</sequence>
<dbReference type="InterPro" id="IPR051975">
    <property type="entry name" value="mtLSU_mL45"/>
</dbReference>
<gene>
    <name evidence="4" type="ORF">IFR04_009446</name>
</gene>
<protein>
    <recommendedName>
        <fullName evidence="6">Tim44-like domain-containing protein</fullName>
    </recommendedName>
</protein>
<dbReference type="Proteomes" id="UP000664132">
    <property type="component" value="Unassembled WGS sequence"/>
</dbReference>
<dbReference type="AlphaFoldDB" id="A0A8H7TDE9"/>
<dbReference type="GO" id="GO:0005743">
    <property type="term" value="C:mitochondrial inner membrane"/>
    <property type="evidence" value="ECO:0007669"/>
    <property type="project" value="InterPro"/>
</dbReference>
<keyword evidence="2" id="KW-0809">Transit peptide</keyword>
<dbReference type="EMBL" id="JAFJYH010000155">
    <property type="protein sequence ID" value="KAG4417436.1"/>
    <property type="molecule type" value="Genomic_DNA"/>
</dbReference>
<dbReference type="InterPro" id="IPR024621">
    <property type="entry name" value="Mba1"/>
</dbReference>
<organism evidence="4 5">
    <name type="scientific">Cadophora malorum</name>
    <dbReference type="NCBI Taxonomy" id="108018"/>
    <lineage>
        <taxon>Eukaryota</taxon>
        <taxon>Fungi</taxon>
        <taxon>Dikarya</taxon>
        <taxon>Ascomycota</taxon>
        <taxon>Pezizomycotina</taxon>
        <taxon>Leotiomycetes</taxon>
        <taxon>Helotiales</taxon>
        <taxon>Ploettnerulaceae</taxon>
        <taxon>Cadophora</taxon>
    </lineage>
</organism>
<comment type="caution">
    <text evidence="4">The sequence shown here is derived from an EMBL/GenBank/DDBJ whole genome shotgun (WGS) entry which is preliminary data.</text>
</comment>
<proteinExistence type="predicted"/>
<dbReference type="PANTHER" id="PTHR28554">
    <property type="entry name" value="39S RIBOSOMAL PROTEIN L45, MITOCHONDRIAL"/>
    <property type="match status" value="1"/>
</dbReference>
<dbReference type="Pfam" id="PF07961">
    <property type="entry name" value="MBA1"/>
    <property type="match status" value="1"/>
</dbReference>
<dbReference type="OrthoDB" id="19619at2759"/>
<evidence type="ECO:0000313" key="5">
    <source>
        <dbReference type="Proteomes" id="UP000664132"/>
    </source>
</evidence>
<accession>A0A8H7TDE9</accession>